<dbReference type="STRING" id="1505087.AYJ54_46065"/>
<reference evidence="2 3" key="1">
    <citation type="submission" date="2016-03" db="EMBL/GenBank/DDBJ databases">
        <title>Draft Genome Sequence of the Strain BR 10245 (Bradyrhizobium sp.) isolated from nodules of Centrolobium paraense.</title>
        <authorList>
            <person name="Simoes-Araujo J.L.Sr."/>
            <person name="Barauna A.C."/>
            <person name="Silva K."/>
            <person name="Zilli J.E."/>
        </authorList>
    </citation>
    <scope>NUCLEOTIDE SEQUENCE [LARGE SCALE GENOMIC DNA]</scope>
    <source>
        <strain evidence="2 3">BR 10245</strain>
    </source>
</reference>
<name>A0A176Z0K4_9BRAD</name>
<dbReference type="AlphaFoldDB" id="A0A176Z0K4"/>
<dbReference type="EMBL" id="LUUB01000039">
    <property type="protein sequence ID" value="OAF12625.1"/>
    <property type="molecule type" value="Genomic_DNA"/>
</dbReference>
<dbReference type="Proteomes" id="UP000076959">
    <property type="component" value="Unassembled WGS sequence"/>
</dbReference>
<comment type="caution">
    <text evidence="2">The sequence shown here is derived from an EMBL/GenBank/DDBJ whole genome shotgun (WGS) entry which is preliminary data.</text>
</comment>
<feature type="transmembrane region" description="Helical" evidence="1">
    <location>
        <begin position="169"/>
        <end position="191"/>
    </location>
</feature>
<keyword evidence="1" id="KW-1133">Transmembrane helix</keyword>
<organism evidence="2 3">
    <name type="scientific">Bradyrhizobium centrolobii</name>
    <dbReference type="NCBI Taxonomy" id="1505087"/>
    <lineage>
        <taxon>Bacteria</taxon>
        <taxon>Pseudomonadati</taxon>
        <taxon>Pseudomonadota</taxon>
        <taxon>Alphaproteobacteria</taxon>
        <taxon>Hyphomicrobiales</taxon>
        <taxon>Nitrobacteraceae</taxon>
        <taxon>Bradyrhizobium</taxon>
    </lineage>
</organism>
<feature type="transmembrane region" description="Helical" evidence="1">
    <location>
        <begin position="198"/>
        <end position="217"/>
    </location>
</feature>
<feature type="transmembrane region" description="Helical" evidence="1">
    <location>
        <begin position="82"/>
        <end position="103"/>
    </location>
</feature>
<feature type="transmembrane region" description="Helical" evidence="1">
    <location>
        <begin position="44"/>
        <end position="62"/>
    </location>
</feature>
<evidence type="ECO:0000256" key="1">
    <source>
        <dbReference type="SAM" id="Phobius"/>
    </source>
</evidence>
<accession>A0A176Z0K4</accession>
<feature type="transmembrane region" description="Helical" evidence="1">
    <location>
        <begin position="115"/>
        <end position="134"/>
    </location>
</feature>
<keyword evidence="3" id="KW-1185">Reference proteome</keyword>
<gene>
    <name evidence="2" type="ORF">AYJ54_46065</name>
</gene>
<evidence type="ECO:0000313" key="3">
    <source>
        <dbReference type="Proteomes" id="UP000076959"/>
    </source>
</evidence>
<sequence>MMNHPDLRKAIPTSPWPRGHGLLPIYMSLLRAFEEPMFASPIRLGAGALVISGILFVTYPALRPFSDERSLQGAAAFGSAAWLASHMLAMVAFTLLPLGLLGLQRSLRGTSAERLLFLAVVLSVIGMGFTLPFYGGEAFGLHALGQEALRQRSDSPLGLVEVIRSGPGLVMFLAGLLLLAVSAIATAIALWRSRLYPKACGVPFAVGISLYIPQFFGAQPLRVAHGLLVAAGCVWMAAYLWRREQVDRNR</sequence>
<keyword evidence="1" id="KW-0812">Transmembrane</keyword>
<keyword evidence="1" id="KW-0472">Membrane</keyword>
<evidence type="ECO:0000313" key="2">
    <source>
        <dbReference type="EMBL" id="OAF12625.1"/>
    </source>
</evidence>
<feature type="transmembrane region" description="Helical" evidence="1">
    <location>
        <begin position="223"/>
        <end position="241"/>
    </location>
</feature>
<proteinExistence type="predicted"/>
<protein>
    <submittedName>
        <fullName evidence="2">Uncharacterized protein</fullName>
    </submittedName>
</protein>